<sequence length="267" mass="30174">MRAHDRRVEQYTVGDVARMSGVSVRTLHHYDEIGLLSPQGRTAANHRRYSAADLDRLRRILFYRALDFGLDDIAAVLADPNARTDDHLRRQHRLLRQRQARTQALLGAVEREIEARRAGISLSPEEQWEIFGTEHFAEYSSAAGRWWDHPDRRQGKQHPTAAYTRDDWLEIKSEADANIAAFAAAIAAGEPATGPVAMRAAEEHRAHIARWFHDCSHDQHVEVAASYVSEPTDVEEWDSVAPGFARYVHDAILANARRARDTGQSTV</sequence>
<dbReference type="Pfam" id="PF13411">
    <property type="entry name" value="MerR_1"/>
    <property type="match status" value="1"/>
</dbReference>
<reference evidence="7" key="1">
    <citation type="journal article" date="2019" name="Int. J. Syst. Evol. Microbiol.">
        <title>The Global Catalogue of Microorganisms (GCM) 10K type strain sequencing project: providing services to taxonomists for standard genome sequencing and annotation.</title>
        <authorList>
            <consortium name="The Broad Institute Genomics Platform"/>
            <consortium name="The Broad Institute Genome Sequencing Center for Infectious Disease"/>
            <person name="Wu L."/>
            <person name="Ma J."/>
        </authorList>
    </citation>
    <scope>NUCLEOTIDE SEQUENCE [LARGE SCALE GENOMIC DNA]</scope>
    <source>
        <strain evidence="7">ICMP 19430</strain>
    </source>
</reference>
<dbReference type="SUPFAM" id="SSF46955">
    <property type="entry name" value="Putative DNA-binding domain"/>
    <property type="match status" value="1"/>
</dbReference>
<accession>A0ABW2RSG5</accession>
<dbReference type="InterPro" id="IPR012925">
    <property type="entry name" value="TipAS_dom"/>
</dbReference>
<feature type="domain" description="HTH merR-type" evidence="5">
    <location>
        <begin position="10"/>
        <end position="79"/>
    </location>
</feature>
<dbReference type="Gene3D" id="1.10.1660.10">
    <property type="match status" value="1"/>
</dbReference>
<dbReference type="PANTHER" id="PTHR30204">
    <property type="entry name" value="REDOX-CYCLING DRUG-SENSING TRANSCRIPTIONAL ACTIVATOR SOXR"/>
    <property type="match status" value="1"/>
</dbReference>
<evidence type="ECO:0000313" key="7">
    <source>
        <dbReference type="Proteomes" id="UP001596484"/>
    </source>
</evidence>
<evidence type="ECO:0000259" key="5">
    <source>
        <dbReference type="PROSITE" id="PS50937"/>
    </source>
</evidence>
<organism evidence="6 7">
    <name type="scientific">Rhodococcus daqingensis</name>
    <dbReference type="NCBI Taxonomy" id="2479363"/>
    <lineage>
        <taxon>Bacteria</taxon>
        <taxon>Bacillati</taxon>
        <taxon>Actinomycetota</taxon>
        <taxon>Actinomycetes</taxon>
        <taxon>Mycobacteriales</taxon>
        <taxon>Nocardiaceae</taxon>
        <taxon>Rhodococcus</taxon>
    </lineage>
</organism>
<keyword evidence="3" id="KW-0010">Activator</keyword>
<keyword evidence="2" id="KW-0238">DNA-binding</keyword>
<dbReference type="PANTHER" id="PTHR30204:SF90">
    <property type="entry name" value="HTH-TYPE TRANSCRIPTIONAL ACTIVATOR MTA"/>
    <property type="match status" value="1"/>
</dbReference>
<evidence type="ECO:0000313" key="6">
    <source>
        <dbReference type="EMBL" id="MFC7446358.1"/>
    </source>
</evidence>
<dbReference type="PROSITE" id="PS00552">
    <property type="entry name" value="HTH_MERR_1"/>
    <property type="match status" value="1"/>
</dbReference>
<evidence type="ECO:0000256" key="3">
    <source>
        <dbReference type="ARBA" id="ARBA00023159"/>
    </source>
</evidence>
<gene>
    <name evidence="6" type="ORF">ACFQS9_00485</name>
</gene>
<dbReference type="Proteomes" id="UP001596484">
    <property type="component" value="Unassembled WGS sequence"/>
</dbReference>
<comment type="caution">
    <text evidence="6">The sequence shown here is derived from an EMBL/GenBank/DDBJ whole genome shotgun (WGS) entry which is preliminary data.</text>
</comment>
<keyword evidence="4" id="KW-0804">Transcription</keyword>
<evidence type="ECO:0000256" key="4">
    <source>
        <dbReference type="ARBA" id="ARBA00023163"/>
    </source>
</evidence>
<dbReference type="SMART" id="SM00422">
    <property type="entry name" value="HTH_MERR"/>
    <property type="match status" value="1"/>
</dbReference>
<dbReference type="InterPro" id="IPR000551">
    <property type="entry name" value="MerR-type_HTH_dom"/>
</dbReference>
<dbReference type="SUPFAM" id="SSF89082">
    <property type="entry name" value="Antibiotic binding domain of TipA-like multidrug resistance regulators"/>
    <property type="match status" value="1"/>
</dbReference>
<keyword evidence="7" id="KW-1185">Reference proteome</keyword>
<dbReference type="Gene3D" id="1.10.490.50">
    <property type="entry name" value="Antibiotic binding domain of TipA-like multidrug resistance regulators"/>
    <property type="match status" value="1"/>
</dbReference>
<dbReference type="Pfam" id="PF07739">
    <property type="entry name" value="TipAS"/>
    <property type="match status" value="1"/>
</dbReference>
<dbReference type="InterPro" id="IPR009061">
    <property type="entry name" value="DNA-bd_dom_put_sf"/>
</dbReference>
<name>A0ABW2RSG5_9NOCA</name>
<evidence type="ECO:0000256" key="1">
    <source>
        <dbReference type="ARBA" id="ARBA00023015"/>
    </source>
</evidence>
<protein>
    <submittedName>
        <fullName evidence="6">MerR family transcriptional regulator</fullName>
    </submittedName>
</protein>
<dbReference type="PRINTS" id="PR00040">
    <property type="entry name" value="HTHMERR"/>
</dbReference>
<dbReference type="InterPro" id="IPR047057">
    <property type="entry name" value="MerR_fam"/>
</dbReference>
<dbReference type="EMBL" id="JBHTCS010000001">
    <property type="protein sequence ID" value="MFC7446358.1"/>
    <property type="molecule type" value="Genomic_DNA"/>
</dbReference>
<dbReference type="InterPro" id="IPR036244">
    <property type="entry name" value="TipA-like_antibiotic-bd"/>
</dbReference>
<keyword evidence="1" id="KW-0805">Transcription regulation</keyword>
<proteinExistence type="predicted"/>
<dbReference type="CDD" id="cd01106">
    <property type="entry name" value="HTH_TipAL-Mta"/>
    <property type="match status" value="1"/>
</dbReference>
<dbReference type="PROSITE" id="PS50937">
    <property type="entry name" value="HTH_MERR_2"/>
    <property type="match status" value="1"/>
</dbReference>
<evidence type="ECO:0000256" key="2">
    <source>
        <dbReference type="ARBA" id="ARBA00023125"/>
    </source>
</evidence>
<dbReference type="RefSeq" id="WP_378400441.1">
    <property type="nucleotide sequence ID" value="NZ_JBHTCS010000001.1"/>
</dbReference>